<dbReference type="PROSITE" id="PS50263">
    <property type="entry name" value="CN_HYDROLASE"/>
    <property type="match status" value="1"/>
</dbReference>
<gene>
    <name evidence="10" type="ORF">UFOPK3268_01311</name>
</gene>
<evidence type="ECO:0000256" key="7">
    <source>
        <dbReference type="ARBA" id="ARBA00023315"/>
    </source>
</evidence>
<evidence type="ECO:0000256" key="6">
    <source>
        <dbReference type="ARBA" id="ARBA00023136"/>
    </source>
</evidence>
<dbReference type="GO" id="GO:0005886">
    <property type="term" value="C:plasma membrane"/>
    <property type="evidence" value="ECO:0007669"/>
    <property type="project" value="UniProtKB-SubCell"/>
</dbReference>
<dbReference type="InterPro" id="IPR003010">
    <property type="entry name" value="C-N_Hydrolase"/>
</dbReference>
<dbReference type="InterPro" id="IPR004563">
    <property type="entry name" value="Apolipo_AcylTrfase"/>
</dbReference>
<dbReference type="PANTHER" id="PTHR38686">
    <property type="entry name" value="APOLIPOPROTEIN N-ACYLTRANSFERASE"/>
    <property type="match status" value="1"/>
</dbReference>
<evidence type="ECO:0000313" key="10">
    <source>
        <dbReference type="EMBL" id="CAB4851657.1"/>
    </source>
</evidence>
<evidence type="ECO:0000256" key="3">
    <source>
        <dbReference type="ARBA" id="ARBA00022679"/>
    </source>
</evidence>
<protein>
    <submittedName>
        <fullName evidence="10">Unannotated protein</fullName>
    </submittedName>
</protein>
<dbReference type="CDD" id="cd07571">
    <property type="entry name" value="ALP_N-acyl_transferase"/>
    <property type="match status" value="1"/>
</dbReference>
<dbReference type="Pfam" id="PF00795">
    <property type="entry name" value="CN_hydrolase"/>
    <property type="match status" value="1"/>
</dbReference>
<evidence type="ECO:0000256" key="1">
    <source>
        <dbReference type="ARBA" id="ARBA00004651"/>
    </source>
</evidence>
<dbReference type="InterPro" id="IPR036526">
    <property type="entry name" value="C-N_Hydrolase_sf"/>
</dbReference>
<keyword evidence="7" id="KW-0012">Acyltransferase</keyword>
<dbReference type="Gene3D" id="3.60.110.10">
    <property type="entry name" value="Carbon-nitrogen hydrolase"/>
    <property type="match status" value="1"/>
</dbReference>
<evidence type="ECO:0000259" key="9">
    <source>
        <dbReference type="PROSITE" id="PS50263"/>
    </source>
</evidence>
<dbReference type="HAMAP" id="MF_01148">
    <property type="entry name" value="Lnt"/>
    <property type="match status" value="1"/>
</dbReference>
<feature type="transmembrane region" description="Helical" evidence="8">
    <location>
        <begin position="141"/>
        <end position="166"/>
    </location>
</feature>
<dbReference type="EMBL" id="CAFBIZ010000184">
    <property type="protein sequence ID" value="CAB4851657.1"/>
    <property type="molecule type" value="Genomic_DNA"/>
</dbReference>
<reference evidence="10" key="1">
    <citation type="submission" date="2020-05" db="EMBL/GenBank/DDBJ databases">
        <authorList>
            <person name="Chiriac C."/>
            <person name="Salcher M."/>
            <person name="Ghai R."/>
            <person name="Kavagutti S V."/>
        </authorList>
    </citation>
    <scope>NUCLEOTIDE SEQUENCE</scope>
</reference>
<keyword evidence="5 8" id="KW-1133">Transmembrane helix</keyword>
<proteinExistence type="inferred from homology"/>
<keyword evidence="3" id="KW-0808">Transferase</keyword>
<sequence>MWWRVLGAVTGGLLLVLSFPPFDVVWVAPPALAVLTFSWHGVSARRGLWLGYLTGVGFLAFHVSWMRVIGDDAWLLLAGVFAVFIALVGAGVAATSRLRIWPLAVPVMWVVSEAIRDRAPLGGFPWGGLAFGQTSTMITPYASLGGAPAVTFAISLVGALLAYAVISRSRPRLVVAALVGVALVVGVGRAIPRPSQGQSEAGPATVVAAVVQGNVPAAGMDAMGERAAVLLNHVRETLTLAADVDAGRTARPDLVIWPENSSDIDPFVDLGAAAVIQKAVDAIGVPVLVGAVVTAPNDPTHIWNTGIVWQPKSSGDPGPGAYYVKQHPVPFGEWIPMRDLLSRVISRLDRIPRDFAAGPDTGVLQVGPARLGDLICFEVAYDELGQAAVRGDGVQGELSGLGARVMAVQTNNATYGRTGQPEQQLAMSRLRAVEHGRSFLIAATSGISAIVLPDGSLAGSIPEFTAGYLVEQIPLRDDLTISDRLGSLPEYLAVGAAVALLVMAGIGRRRQCDVGSGLRTSAEEPVP</sequence>
<keyword evidence="4 8" id="KW-0812">Transmembrane</keyword>
<feature type="transmembrane region" description="Helical" evidence="8">
    <location>
        <begin position="49"/>
        <end position="66"/>
    </location>
</feature>
<feature type="domain" description="CN hydrolase" evidence="9">
    <location>
        <begin position="211"/>
        <end position="475"/>
    </location>
</feature>
<organism evidence="10">
    <name type="scientific">freshwater metagenome</name>
    <dbReference type="NCBI Taxonomy" id="449393"/>
    <lineage>
        <taxon>unclassified sequences</taxon>
        <taxon>metagenomes</taxon>
        <taxon>ecological metagenomes</taxon>
    </lineage>
</organism>
<name>A0A6J7C0P7_9ZZZZ</name>
<evidence type="ECO:0000256" key="2">
    <source>
        <dbReference type="ARBA" id="ARBA00022475"/>
    </source>
</evidence>
<dbReference type="Pfam" id="PF20154">
    <property type="entry name" value="LNT_N"/>
    <property type="match status" value="1"/>
</dbReference>
<accession>A0A6J7C0P7</accession>
<dbReference type="InterPro" id="IPR045378">
    <property type="entry name" value="LNT_N"/>
</dbReference>
<comment type="subcellular location">
    <subcellularLocation>
        <location evidence="1">Cell membrane</location>
        <topology evidence="1">Multi-pass membrane protein</topology>
    </subcellularLocation>
</comment>
<evidence type="ECO:0000256" key="8">
    <source>
        <dbReference type="SAM" id="Phobius"/>
    </source>
</evidence>
<evidence type="ECO:0000256" key="5">
    <source>
        <dbReference type="ARBA" id="ARBA00022989"/>
    </source>
</evidence>
<keyword evidence="2" id="KW-1003">Cell membrane</keyword>
<dbReference type="SUPFAM" id="SSF56317">
    <property type="entry name" value="Carbon-nitrogen hydrolase"/>
    <property type="match status" value="1"/>
</dbReference>
<dbReference type="GO" id="GO:0016410">
    <property type="term" value="F:N-acyltransferase activity"/>
    <property type="evidence" value="ECO:0007669"/>
    <property type="project" value="InterPro"/>
</dbReference>
<feature type="transmembrane region" description="Helical" evidence="8">
    <location>
        <begin position="73"/>
        <end position="94"/>
    </location>
</feature>
<keyword evidence="6 8" id="KW-0472">Membrane</keyword>
<evidence type="ECO:0000256" key="4">
    <source>
        <dbReference type="ARBA" id="ARBA00022692"/>
    </source>
</evidence>
<dbReference type="GO" id="GO:0042158">
    <property type="term" value="P:lipoprotein biosynthetic process"/>
    <property type="evidence" value="ECO:0007669"/>
    <property type="project" value="InterPro"/>
</dbReference>
<dbReference type="AlphaFoldDB" id="A0A6J7C0P7"/>
<dbReference type="PANTHER" id="PTHR38686:SF1">
    <property type="entry name" value="APOLIPOPROTEIN N-ACYLTRANSFERASE"/>
    <property type="match status" value="1"/>
</dbReference>
<feature type="transmembrane region" description="Helical" evidence="8">
    <location>
        <begin position="173"/>
        <end position="191"/>
    </location>
</feature>
<dbReference type="NCBIfam" id="TIGR00546">
    <property type="entry name" value="lnt"/>
    <property type="match status" value="1"/>
</dbReference>